<comment type="caution">
    <text evidence="9">The sequence shown here is derived from an EMBL/GenBank/DDBJ whole genome shotgun (WGS) entry which is preliminary data.</text>
</comment>
<dbReference type="EC" id="5.1.3.9" evidence="5"/>
<evidence type="ECO:0000313" key="10">
    <source>
        <dbReference type="Proteomes" id="UP000562984"/>
    </source>
</evidence>
<dbReference type="SUPFAM" id="SSF51366">
    <property type="entry name" value="Ribulose-phoshate binding barrel"/>
    <property type="match status" value="1"/>
</dbReference>
<dbReference type="NCBIfam" id="NF002231">
    <property type="entry name" value="PRK01130.1"/>
    <property type="match status" value="1"/>
</dbReference>
<dbReference type="InterPro" id="IPR013785">
    <property type="entry name" value="Aldolase_TIM"/>
</dbReference>
<comment type="similarity">
    <text evidence="4">Belongs to the NanE family.</text>
</comment>
<protein>
    <recommendedName>
        <fullName evidence="5">N-acylglucosamine-6-phosphate 2-epimerase</fullName>
        <ecNumber evidence="5">5.1.3.9</ecNumber>
    </recommendedName>
</protein>
<evidence type="ECO:0000256" key="6">
    <source>
        <dbReference type="ARBA" id="ARBA00023235"/>
    </source>
</evidence>
<dbReference type="GO" id="GO:0006053">
    <property type="term" value="P:N-acetylmannosamine catabolic process"/>
    <property type="evidence" value="ECO:0007669"/>
    <property type="project" value="TreeGrafter"/>
</dbReference>
<dbReference type="GO" id="GO:0005829">
    <property type="term" value="C:cytosol"/>
    <property type="evidence" value="ECO:0007669"/>
    <property type="project" value="TreeGrafter"/>
</dbReference>
<evidence type="ECO:0000256" key="8">
    <source>
        <dbReference type="SAM" id="MobiDB-lite"/>
    </source>
</evidence>
<keyword evidence="6 9" id="KW-0413">Isomerase</keyword>
<evidence type="ECO:0000256" key="3">
    <source>
        <dbReference type="ARBA" id="ARBA00005081"/>
    </source>
</evidence>
<dbReference type="EMBL" id="JABEND010000002">
    <property type="protein sequence ID" value="NNG35166.1"/>
    <property type="molecule type" value="Genomic_DNA"/>
</dbReference>
<dbReference type="AlphaFoldDB" id="A0A849A691"/>
<accession>A0A849A691</accession>
<dbReference type="PANTHER" id="PTHR36204">
    <property type="entry name" value="N-ACETYLMANNOSAMINE-6-PHOSPHATE 2-EPIMERASE-RELATED"/>
    <property type="match status" value="1"/>
</dbReference>
<evidence type="ECO:0000313" key="9">
    <source>
        <dbReference type="EMBL" id="NNG35166.1"/>
    </source>
</evidence>
<reference evidence="9 10" key="1">
    <citation type="submission" date="2020-05" db="EMBL/GenBank/DDBJ databases">
        <title>Nakamurella sp. DB0629 isolated from air conditioner.</title>
        <authorList>
            <person name="Kim D.H."/>
            <person name="Kim D.-U."/>
        </authorList>
    </citation>
    <scope>NUCLEOTIDE SEQUENCE [LARGE SCALE GENOMIC DNA]</scope>
    <source>
        <strain evidence="9 10">DB0629</strain>
    </source>
</reference>
<name>A0A849A691_9ACTN</name>
<dbReference type="Pfam" id="PF04131">
    <property type="entry name" value="NanE"/>
    <property type="match status" value="1"/>
</dbReference>
<feature type="compositionally biased region" description="Low complexity" evidence="8">
    <location>
        <begin position="12"/>
        <end position="30"/>
    </location>
</feature>
<dbReference type="GO" id="GO:0019262">
    <property type="term" value="P:N-acetylneuraminate catabolic process"/>
    <property type="evidence" value="ECO:0007669"/>
    <property type="project" value="UniProtKB-UniPathway"/>
</dbReference>
<sequence>MSNPLHGTGSHSSGLDSAGSDTAGSDSAAANHQEPDNQEPDNQASNNEASNNTALLDRLAGGLIVSCQASAGHPLRDSATMARLAAAAEAGGAVGIRAGGVGGVADLRAVRAAVTVPLIGLIKLDAPVSITSTLQAVRECAAAGADMVAIDATARPRLDGSSLAEQIVLAHRLGVLVLADVATAAEADAALAIGADAVATTLSGYTPDTAPQGRAVPGTAAGPDLDLVADIRRRQPEATLIAEGRIGSPDQVGAAVAAGASAVVVGTAITDLTAVTARFVAGLGVSGMSEISQQSQ</sequence>
<evidence type="ECO:0000256" key="1">
    <source>
        <dbReference type="ARBA" id="ARBA00000056"/>
    </source>
</evidence>
<evidence type="ECO:0000256" key="5">
    <source>
        <dbReference type="ARBA" id="ARBA00013180"/>
    </source>
</evidence>
<comment type="function">
    <text evidence="2">Converts N-acetylmannosamine-6-phosphate (ManNAc-6-P) to N-acetylglucosamine-6-phosphate (GlcNAc-6-P).</text>
</comment>
<dbReference type="RefSeq" id="WP_171198779.1">
    <property type="nucleotide sequence ID" value="NZ_JABEND010000002.1"/>
</dbReference>
<dbReference type="InterPro" id="IPR011060">
    <property type="entry name" value="RibuloseP-bd_barrel"/>
</dbReference>
<gene>
    <name evidence="9" type="ORF">HKD39_05460</name>
</gene>
<dbReference type="PANTHER" id="PTHR36204:SF1">
    <property type="entry name" value="N-ACETYLMANNOSAMINE-6-PHOSPHATE 2-EPIMERASE-RELATED"/>
    <property type="match status" value="1"/>
</dbReference>
<comment type="pathway">
    <text evidence="3">Amino-sugar metabolism; N-acetylneuraminate degradation; D-fructose 6-phosphate from N-acetylneuraminate: step 3/5.</text>
</comment>
<organism evidence="9 10">
    <name type="scientific">Nakamurella aerolata</name>
    <dbReference type="NCBI Taxonomy" id="1656892"/>
    <lineage>
        <taxon>Bacteria</taxon>
        <taxon>Bacillati</taxon>
        <taxon>Actinomycetota</taxon>
        <taxon>Actinomycetes</taxon>
        <taxon>Nakamurellales</taxon>
        <taxon>Nakamurellaceae</taxon>
        <taxon>Nakamurella</taxon>
    </lineage>
</organism>
<evidence type="ECO:0000256" key="7">
    <source>
        <dbReference type="ARBA" id="ARBA00023277"/>
    </source>
</evidence>
<evidence type="ECO:0000256" key="4">
    <source>
        <dbReference type="ARBA" id="ARBA00007439"/>
    </source>
</evidence>
<dbReference type="UniPathway" id="UPA00629">
    <property type="reaction ID" value="UER00682"/>
</dbReference>
<proteinExistence type="inferred from homology"/>
<keyword evidence="10" id="KW-1185">Reference proteome</keyword>
<dbReference type="Proteomes" id="UP000562984">
    <property type="component" value="Unassembled WGS sequence"/>
</dbReference>
<evidence type="ECO:0000256" key="2">
    <source>
        <dbReference type="ARBA" id="ARBA00002147"/>
    </source>
</evidence>
<feature type="compositionally biased region" description="Polar residues" evidence="8">
    <location>
        <begin position="1"/>
        <end position="11"/>
    </location>
</feature>
<dbReference type="GO" id="GO:0047465">
    <property type="term" value="F:N-acylglucosamine-6-phosphate 2-epimerase activity"/>
    <property type="evidence" value="ECO:0007669"/>
    <property type="project" value="UniProtKB-EC"/>
</dbReference>
<feature type="region of interest" description="Disordered" evidence="8">
    <location>
        <begin position="1"/>
        <end position="48"/>
    </location>
</feature>
<dbReference type="Gene3D" id="3.20.20.70">
    <property type="entry name" value="Aldolase class I"/>
    <property type="match status" value="1"/>
</dbReference>
<dbReference type="InterPro" id="IPR007260">
    <property type="entry name" value="NanE"/>
</dbReference>
<comment type="catalytic activity">
    <reaction evidence="1">
        <text>an N-acyl-D-glucosamine 6-phosphate = an N-acyl-D-mannosamine 6-phosphate</text>
        <dbReference type="Rhea" id="RHEA:23932"/>
        <dbReference type="ChEBI" id="CHEBI:57599"/>
        <dbReference type="ChEBI" id="CHEBI:57666"/>
        <dbReference type="EC" id="5.1.3.9"/>
    </reaction>
</comment>
<keyword evidence="7" id="KW-0119">Carbohydrate metabolism</keyword>